<evidence type="ECO:0000256" key="5">
    <source>
        <dbReference type="SAM" id="MobiDB-lite"/>
    </source>
</evidence>
<feature type="transmembrane region" description="Helical" evidence="6">
    <location>
        <begin position="497"/>
        <end position="515"/>
    </location>
</feature>
<sequence length="543" mass="60140">MSTSSPSIPGTHHDAPHPEQNDQYKSRLEDFELEDNRPPFYLTVPEAKLLGIAGVGFFLDAYDLFIINPVATMLQFRLYGGAALPAGLQGVMKASANIGSVVGQFTFGFAADYFGRKAVYGKELMLIIFATIMCISDPTNDLSPKGVLIWLSIWRVVLGVGVGGDYPMSASVTSDRTRLRKRGTMLAYIFAFQGWGSLVGALVTMIVLLCYKGTMQAGHTSKVDGVWRIVIGLSLIPAFGTLYQRLTLPESTRFEESQKPRHEEENPDEFKQKGDADVSSADTSLNKEKANVESEEHRRSKKAELVANRKAHWREFFVYFSQWRHLRTLLGTCSCWFLLDIAFYGINLNQNVVLQEIHFDGSSGDPWTRLFKIATGNLIITALGFVPGYYVTVLTIEKLGRKKIQTMGFLLEALFLGILAGMFHKLSTVAFIVCFSLLQFFFNFGANATTYIYPAEVFPTKFKATAHGMSAACGKAGAIISALAFNQLTNSIGTPNVLWIFFGCCIAGAVCTQLLPESKGRDPDLLYAEELEESRRLHGNVQH</sequence>
<evidence type="ECO:0000313" key="8">
    <source>
        <dbReference type="EMBL" id="EKM49877.1"/>
    </source>
</evidence>
<name>K5WI38_PHACS</name>
<feature type="transmembrane region" description="Helical" evidence="6">
    <location>
        <begin position="404"/>
        <end position="423"/>
    </location>
</feature>
<dbReference type="AlphaFoldDB" id="K5WI38"/>
<keyword evidence="9" id="KW-1185">Reference proteome</keyword>
<evidence type="ECO:0000256" key="4">
    <source>
        <dbReference type="ARBA" id="ARBA00023136"/>
    </source>
</evidence>
<feature type="transmembrane region" description="Helical" evidence="6">
    <location>
        <begin position="146"/>
        <end position="164"/>
    </location>
</feature>
<dbReference type="CDD" id="cd17364">
    <property type="entry name" value="MFS_PhT"/>
    <property type="match status" value="1"/>
</dbReference>
<feature type="compositionally biased region" description="Basic and acidic residues" evidence="5">
    <location>
        <begin position="11"/>
        <end position="21"/>
    </location>
</feature>
<evidence type="ECO:0000256" key="3">
    <source>
        <dbReference type="ARBA" id="ARBA00022989"/>
    </source>
</evidence>
<evidence type="ECO:0000256" key="6">
    <source>
        <dbReference type="SAM" id="Phobius"/>
    </source>
</evidence>
<evidence type="ECO:0000313" key="9">
    <source>
        <dbReference type="Proteomes" id="UP000008370"/>
    </source>
</evidence>
<dbReference type="STRING" id="650164.K5WI38"/>
<protein>
    <recommendedName>
        <fullName evidence="7">Major facilitator superfamily (MFS) profile domain-containing protein</fullName>
    </recommendedName>
</protein>
<feature type="transmembrane region" description="Helical" evidence="6">
    <location>
        <begin position="225"/>
        <end position="243"/>
    </location>
</feature>
<dbReference type="InParanoid" id="K5WI38"/>
<proteinExistence type="predicted"/>
<feature type="transmembrane region" description="Helical" evidence="6">
    <location>
        <begin position="370"/>
        <end position="392"/>
    </location>
</feature>
<dbReference type="EMBL" id="JH930480">
    <property type="protein sequence ID" value="EKM49877.1"/>
    <property type="molecule type" value="Genomic_DNA"/>
</dbReference>
<keyword evidence="2 6" id="KW-0812">Transmembrane</keyword>
<dbReference type="RefSeq" id="XP_007401927.1">
    <property type="nucleotide sequence ID" value="XM_007401865.1"/>
</dbReference>
<dbReference type="HOGENOM" id="CLU_001265_46_14_1"/>
<feature type="transmembrane region" description="Helical" evidence="6">
    <location>
        <begin position="429"/>
        <end position="453"/>
    </location>
</feature>
<feature type="region of interest" description="Disordered" evidence="5">
    <location>
        <begin position="253"/>
        <end position="298"/>
    </location>
</feature>
<dbReference type="InterPro" id="IPR020846">
    <property type="entry name" value="MFS_dom"/>
</dbReference>
<evidence type="ECO:0000256" key="2">
    <source>
        <dbReference type="ARBA" id="ARBA00022692"/>
    </source>
</evidence>
<evidence type="ECO:0000259" key="7">
    <source>
        <dbReference type="PROSITE" id="PS50850"/>
    </source>
</evidence>
<accession>K5WI38</accession>
<feature type="region of interest" description="Disordered" evidence="5">
    <location>
        <begin position="1"/>
        <end position="21"/>
    </location>
</feature>
<feature type="compositionally biased region" description="Basic and acidic residues" evidence="5">
    <location>
        <begin position="253"/>
        <end position="276"/>
    </location>
</feature>
<feature type="domain" description="Major facilitator superfamily (MFS) profile" evidence="7">
    <location>
        <begin position="49"/>
        <end position="520"/>
    </location>
</feature>
<dbReference type="GO" id="GO:0022857">
    <property type="term" value="F:transmembrane transporter activity"/>
    <property type="evidence" value="ECO:0007669"/>
    <property type="project" value="InterPro"/>
</dbReference>
<dbReference type="PROSITE" id="PS50850">
    <property type="entry name" value="MFS"/>
    <property type="match status" value="1"/>
</dbReference>
<feature type="compositionally biased region" description="Basic and acidic residues" evidence="5">
    <location>
        <begin position="285"/>
        <end position="298"/>
    </location>
</feature>
<dbReference type="KEGG" id="pco:PHACADRAFT_265625"/>
<keyword evidence="4 6" id="KW-0472">Membrane</keyword>
<dbReference type="InterPro" id="IPR005828">
    <property type="entry name" value="MFS_sugar_transport-like"/>
</dbReference>
<dbReference type="SUPFAM" id="SSF103473">
    <property type="entry name" value="MFS general substrate transporter"/>
    <property type="match status" value="1"/>
</dbReference>
<dbReference type="InterPro" id="IPR036259">
    <property type="entry name" value="MFS_trans_sf"/>
</dbReference>
<reference evidence="8 9" key="1">
    <citation type="journal article" date="2012" name="BMC Genomics">
        <title>Comparative genomics of the white-rot fungi, Phanerochaete carnosa and P. chrysosporium, to elucidate the genetic basis of the distinct wood types they colonize.</title>
        <authorList>
            <person name="Suzuki H."/>
            <person name="MacDonald J."/>
            <person name="Syed K."/>
            <person name="Salamov A."/>
            <person name="Hori C."/>
            <person name="Aerts A."/>
            <person name="Henrissat B."/>
            <person name="Wiebenga A."/>
            <person name="vanKuyk P.A."/>
            <person name="Barry K."/>
            <person name="Lindquist E."/>
            <person name="LaButti K."/>
            <person name="Lapidus A."/>
            <person name="Lucas S."/>
            <person name="Coutinho P."/>
            <person name="Gong Y."/>
            <person name="Samejima M."/>
            <person name="Mahadevan R."/>
            <person name="Abou-Zaid M."/>
            <person name="de Vries R.P."/>
            <person name="Igarashi K."/>
            <person name="Yadav J.S."/>
            <person name="Grigoriev I.V."/>
            <person name="Master E.R."/>
        </authorList>
    </citation>
    <scope>NUCLEOTIDE SEQUENCE [LARGE SCALE GENOMIC DNA]</scope>
    <source>
        <strain evidence="8 9">HHB-10118-sp</strain>
    </source>
</reference>
<dbReference type="Gene3D" id="1.20.1250.20">
    <property type="entry name" value="MFS general substrate transporter like domains"/>
    <property type="match status" value="2"/>
</dbReference>
<dbReference type="OrthoDB" id="433512at2759"/>
<feature type="transmembrane region" description="Helical" evidence="6">
    <location>
        <begin position="465"/>
        <end position="485"/>
    </location>
</feature>
<gene>
    <name evidence="8" type="ORF">PHACADRAFT_265625</name>
</gene>
<feature type="transmembrane region" description="Helical" evidence="6">
    <location>
        <begin position="124"/>
        <end position="140"/>
    </location>
</feature>
<feature type="transmembrane region" description="Helical" evidence="6">
    <location>
        <begin position="185"/>
        <end position="209"/>
    </location>
</feature>
<dbReference type="GO" id="GO:0016020">
    <property type="term" value="C:membrane"/>
    <property type="evidence" value="ECO:0007669"/>
    <property type="project" value="UniProtKB-SubCell"/>
</dbReference>
<dbReference type="PANTHER" id="PTHR24064">
    <property type="entry name" value="SOLUTE CARRIER FAMILY 22 MEMBER"/>
    <property type="match status" value="1"/>
</dbReference>
<keyword evidence="3 6" id="KW-1133">Transmembrane helix</keyword>
<dbReference type="Proteomes" id="UP000008370">
    <property type="component" value="Unassembled WGS sequence"/>
</dbReference>
<feature type="transmembrane region" description="Helical" evidence="6">
    <location>
        <begin position="49"/>
        <end position="67"/>
    </location>
</feature>
<organism evidence="8 9">
    <name type="scientific">Phanerochaete carnosa (strain HHB-10118-sp)</name>
    <name type="common">White-rot fungus</name>
    <name type="synonym">Peniophora carnosa</name>
    <dbReference type="NCBI Taxonomy" id="650164"/>
    <lineage>
        <taxon>Eukaryota</taxon>
        <taxon>Fungi</taxon>
        <taxon>Dikarya</taxon>
        <taxon>Basidiomycota</taxon>
        <taxon>Agaricomycotina</taxon>
        <taxon>Agaricomycetes</taxon>
        <taxon>Polyporales</taxon>
        <taxon>Phanerochaetaceae</taxon>
        <taxon>Phanerochaete</taxon>
    </lineage>
</organism>
<dbReference type="InterPro" id="IPR005829">
    <property type="entry name" value="Sugar_transporter_CS"/>
</dbReference>
<dbReference type="GeneID" id="18919142"/>
<dbReference type="PROSITE" id="PS00216">
    <property type="entry name" value="SUGAR_TRANSPORT_1"/>
    <property type="match status" value="1"/>
</dbReference>
<comment type="subcellular location">
    <subcellularLocation>
        <location evidence="1">Membrane</location>
        <topology evidence="1">Multi-pass membrane protein</topology>
    </subcellularLocation>
</comment>
<evidence type="ECO:0000256" key="1">
    <source>
        <dbReference type="ARBA" id="ARBA00004141"/>
    </source>
</evidence>
<dbReference type="Pfam" id="PF00083">
    <property type="entry name" value="Sugar_tr"/>
    <property type="match status" value="1"/>
</dbReference>
<dbReference type="FunCoup" id="K5WI38">
    <property type="interactions" value="563"/>
</dbReference>